<evidence type="ECO:0000256" key="2">
    <source>
        <dbReference type="ARBA" id="ARBA00004924"/>
    </source>
</evidence>
<dbReference type="STRING" id="1308866.J416_06637"/>
<dbReference type="Proteomes" id="UP000012283">
    <property type="component" value="Unassembled WGS sequence"/>
</dbReference>
<evidence type="ECO:0000256" key="4">
    <source>
        <dbReference type="ARBA" id="ARBA00013076"/>
    </source>
</evidence>
<dbReference type="Pfam" id="PF13434">
    <property type="entry name" value="Lys_Orn_oxgnase"/>
    <property type="match status" value="1"/>
</dbReference>
<dbReference type="InterPro" id="IPR036188">
    <property type="entry name" value="FAD/NAD-bd_sf"/>
</dbReference>
<evidence type="ECO:0000256" key="13">
    <source>
        <dbReference type="ARBA" id="ARBA00032738"/>
    </source>
</evidence>
<evidence type="ECO:0000256" key="8">
    <source>
        <dbReference type="ARBA" id="ARBA00022857"/>
    </source>
</evidence>
<evidence type="ECO:0000256" key="12">
    <source>
        <dbReference type="ARBA" id="ARBA00032493"/>
    </source>
</evidence>
<comment type="catalytic activity">
    <reaction evidence="14">
        <text>L-lysine + NADPH + O2 = N(6)-hydroxy-L-lysine + NADP(+) + H2O</text>
        <dbReference type="Rhea" id="RHEA:23228"/>
        <dbReference type="ChEBI" id="CHEBI:15377"/>
        <dbReference type="ChEBI" id="CHEBI:15379"/>
        <dbReference type="ChEBI" id="CHEBI:32551"/>
        <dbReference type="ChEBI" id="CHEBI:57783"/>
        <dbReference type="ChEBI" id="CHEBI:57820"/>
        <dbReference type="ChEBI" id="CHEBI:58349"/>
        <dbReference type="EC" id="1.14.13.59"/>
    </reaction>
</comment>
<keyword evidence="15" id="KW-0503">Monooxygenase</keyword>
<feature type="non-terminal residue" evidence="15">
    <location>
        <position position="195"/>
    </location>
</feature>
<sequence>MQNQMMYDLIGIGIGPYNLGLAALTEERGNLKTIFFDQNGQFSWHPGMLIHGADLQVSFLADLVTFANPTSRFSFLQYLHQHNRLYKFFFFHKLEMPRNEYAAYLQWVAEQLPKCHFQSEVQDVIDHGDHYEVVVYHWGVPTHQSYFAKHVVMGTGSKPLVPFDIDETDNENVHHSSQYLYHKDRTIKAKHITVV</sequence>
<keyword evidence="16" id="KW-1185">Reference proteome</keyword>
<evidence type="ECO:0000256" key="10">
    <source>
        <dbReference type="ARBA" id="ARBA00029939"/>
    </source>
</evidence>
<dbReference type="AlphaFoldDB" id="N4WVX2"/>
<comment type="caution">
    <text evidence="15">The sequence shown here is derived from an EMBL/GenBank/DDBJ whole genome shotgun (WGS) entry which is preliminary data.</text>
</comment>
<keyword evidence="9" id="KW-0560">Oxidoreductase</keyword>
<dbReference type="EC" id="1.14.13.59" evidence="4"/>
<evidence type="ECO:0000256" key="7">
    <source>
        <dbReference type="ARBA" id="ARBA00022827"/>
    </source>
</evidence>
<evidence type="ECO:0000313" key="16">
    <source>
        <dbReference type="Proteomes" id="UP000012283"/>
    </source>
</evidence>
<accession>N4WVX2</accession>
<evidence type="ECO:0000256" key="1">
    <source>
        <dbReference type="ARBA" id="ARBA00001974"/>
    </source>
</evidence>
<comment type="pathway">
    <text evidence="2">Siderophore biosynthesis.</text>
</comment>
<keyword evidence="6" id="KW-0285">Flavoprotein</keyword>
<keyword evidence="8" id="KW-0521">NADP</keyword>
<dbReference type="Gene3D" id="3.50.50.60">
    <property type="entry name" value="FAD/NAD(P)-binding domain"/>
    <property type="match status" value="1"/>
</dbReference>
<evidence type="ECO:0000256" key="14">
    <source>
        <dbReference type="ARBA" id="ARBA00048407"/>
    </source>
</evidence>
<comment type="cofactor">
    <cofactor evidence="1">
        <name>FAD</name>
        <dbReference type="ChEBI" id="CHEBI:57692"/>
    </cofactor>
</comment>
<protein>
    <recommendedName>
        <fullName evidence="5">L-lysine N6-monooxygenase MbtG</fullName>
        <ecNumber evidence="4">1.14.13.59</ecNumber>
    </recommendedName>
    <alternativeName>
        <fullName evidence="13">Lysine 6-N-hydroxylase</fullName>
    </alternativeName>
    <alternativeName>
        <fullName evidence="12">Lysine N6-hydroxylase</fullName>
    </alternativeName>
    <alternativeName>
        <fullName evidence="10">Lysine-N-oxygenase</fullName>
    </alternativeName>
    <alternativeName>
        <fullName evidence="11">Mycobactin synthase protein G</fullName>
    </alternativeName>
</protein>
<dbReference type="PANTHER" id="PTHR42802">
    <property type="entry name" value="MONOOXYGENASE"/>
    <property type="match status" value="1"/>
</dbReference>
<dbReference type="InterPro" id="IPR025700">
    <property type="entry name" value="Lys/Orn_oxygenase"/>
</dbReference>
<evidence type="ECO:0000256" key="9">
    <source>
        <dbReference type="ARBA" id="ARBA00023002"/>
    </source>
</evidence>
<keyword evidence="7" id="KW-0274">FAD</keyword>
<dbReference type="RefSeq" id="WP_003466969.1">
    <property type="nucleotide sequence ID" value="NZ_APML01000021.1"/>
</dbReference>
<organism evidence="15 16">
    <name type="scientific">Gracilibacillus halophilus YIM-C55.5</name>
    <dbReference type="NCBI Taxonomy" id="1308866"/>
    <lineage>
        <taxon>Bacteria</taxon>
        <taxon>Bacillati</taxon>
        <taxon>Bacillota</taxon>
        <taxon>Bacilli</taxon>
        <taxon>Bacillales</taxon>
        <taxon>Bacillaceae</taxon>
        <taxon>Gracilibacillus</taxon>
    </lineage>
</organism>
<comment type="similarity">
    <text evidence="3">Belongs to the lysine N(6)-hydroxylase/L-ornithine N(5)-oxygenase family.</text>
</comment>
<dbReference type="EMBL" id="APML01000021">
    <property type="protein sequence ID" value="ENH97241.1"/>
    <property type="molecule type" value="Genomic_DNA"/>
</dbReference>
<dbReference type="SUPFAM" id="SSF51905">
    <property type="entry name" value="FAD/NAD(P)-binding domain"/>
    <property type="match status" value="1"/>
</dbReference>
<evidence type="ECO:0000256" key="3">
    <source>
        <dbReference type="ARBA" id="ARBA00007588"/>
    </source>
</evidence>
<gene>
    <name evidence="15" type="ORF">J416_06637</name>
</gene>
<reference evidence="15 16" key="1">
    <citation type="submission" date="2013-03" db="EMBL/GenBank/DDBJ databases">
        <title>Draft genome sequence of Gracibacillus halophilus YIM-C55.5, a moderately halophilic and thermophilic organism from the Xiaochaidamu salt lake.</title>
        <authorList>
            <person name="Sugumar T."/>
            <person name="Polireddy D.R."/>
            <person name="Antony A."/>
            <person name="Madhava Y.R."/>
            <person name="Sivakumar N."/>
        </authorList>
    </citation>
    <scope>NUCLEOTIDE SEQUENCE [LARGE SCALE GENOMIC DNA]</scope>
    <source>
        <strain evidence="15 16">YIM-C55.5</strain>
    </source>
</reference>
<evidence type="ECO:0000313" key="15">
    <source>
        <dbReference type="EMBL" id="ENH97241.1"/>
    </source>
</evidence>
<dbReference type="GO" id="GO:0047091">
    <property type="term" value="F:L-lysine 6-monooxygenase (NADPH) activity"/>
    <property type="evidence" value="ECO:0007669"/>
    <property type="project" value="UniProtKB-EC"/>
</dbReference>
<evidence type="ECO:0000256" key="5">
    <source>
        <dbReference type="ARBA" id="ARBA00016406"/>
    </source>
</evidence>
<name>N4WVX2_9BACI</name>
<evidence type="ECO:0000256" key="11">
    <source>
        <dbReference type="ARBA" id="ARBA00031158"/>
    </source>
</evidence>
<evidence type="ECO:0000256" key="6">
    <source>
        <dbReference type="ARBA" id="ARBA00022630"/>
    </source>
</evidence>
<proteinExistence type="inferred from homology"/>
<dbReference type="PANTHER" id="PTHR42802:SF1">
    <property type="entry name" value="L-ORNITHINE N(5)-MONOOXYGENASE"/>
    <property type="match status" value="1"/>
</dbReference>
<dbReference type="eggNOG" id="COG3486">
    <property type="taxonomic scope" value="Bacteria"/>
</dbReference>